<dbReference type="Proteomes" id="UP001271007">
    <property type="component" value="Unassembled WGS sequence"/>
</dbReference>
<proteinExistence type="predicted"/>
<evidence type="ECO:0000313" key="1">
    <source>
        <dbReference type="EMBL" id="KAK3052575.1"/>
    </source>
</evidence>
<name>A0AAJ0GBU8_9PEZI</name>
<accession>A0AAJ0GBU8</accession>
<keyword evidence="2" id="KW-1185">Reference proteome</keyword>
<protein>
    <submittedName>
        <fullName evidence="1">Uncharacterized protein</fullName>
    </submittedName>
</protein>
<evidence type="ECO:0000313" key="2">
    <source>
        <dbReference type="Proteomes" id="UP001271007"/>
    </source>
</evidence>
<gene>
    <name evidence="1" type="ORF">LTR09_006430</name>
</gene>
<comment type="caution">
    <text evidence="1">The sequence shown here is derived from an EMBL/GenBank/DDBJ whole genome shotgun (WGS) entry which is preliminary data.</text>
</comment>
<dbReference type="AlphaFoldDB" id="A0AAJ0GBU8"/>
<sequence length="284" mass="31471">MAAATSQEALLEEVERLRARLKDYEPAIATLTATLKRKADGELGAEAKKFKPDHSTCEAKAVEPKVVTVVVVSAKDKMEVFLVREDLLYSRALNVKNWPNTTTIIKPGRQIRTTGRGPTTFKLYLRWISSPQGDLASYARMLLQQTMIEGARDTRMPRLLITILVSLWALADELGDSACKNSAMDTLIVEHATGRLSVPPTLIHPLLERGGLTSHVSRWLLDHCVARITVKILDTHRGSLPAYFEGLVLRRILEKNEAGEALTIPALGDACRYHDHGEGEPKCT</sequence>
<organism evidence="1 2">
    <name type="scientific">Extremus antarcticus</name>
    <dbReference type="NCBI Taxonomy" id="702011"/>
    <lineage>
        <taxon>Eukaryota</taxon>
        <taxon>Fungi</taxon>
        <taxon>Dikarya</taxon>
        <taxon>Ascomycota</taxon>
        <taxon>Pezizomycotina</taxon>
        <taxon>Dothideomycetes</taxon>
        <taxon>Dothideomycetidae</taxon>
        <taxon>Mycosphaerellales</taxon>
        <taxon>Extremaceae</taxon>
        <taxon>Extremus</taxon>
    </lineage>
</organism>
<dbReference type="EMBL" id="JAWDJX010000020">
    <property type="protein sequence ID" value="KAK3052575.1"/>
    <property type="molecule type" value="Genomic_DNA"/>
</dbReference>
<reference evidence="1" key="1">
    <citation type="submission" date="2023-04" db="EMBL/GenBank/DDBJ databases">
        <title>Black Yeasts Isolated from many extreme environments.</title>
        <authorList>
            <person name="Coleine C."/>
            <person name="Stajich J.E."/>
            <person name="Selbmann L."/>
        </authorList>
    </citation>
    <scope>NUCLEOTIDE SEQUENCE</scope>
    <source>
        <strain evidence="1">CCFEE 5312</strain>
    </source>
</reference>